<protein>
    <submittedName>
        <fullName evidence="1">Uncharacterized protein</fullName>
    </submittedName>
</protein>
<dbReference type="EMBL" id="MFLJ01000008">
    <property type="protein sequence ID" value="OGG64892.1"/>
    <property type="molecule type" value="Genomic_DNA"/>
</dbReference>
<organism evidence="1 2">
    <name type="scientific">Candidatus Kaiserbacteria bacterium RIFCSPHIGHO2_02_FULL_55_17</name>
    <dbReference type="NCBI Taxonomy" id="1798496"/>
    <lineage>
        <taxon>Bacteria</taxon>
        <taxon>Candidatus Kaiseribacteriota</taxon>
    </lineage>
</organism>
<proteinExistence type="predicted"/>
<accession>A0A1F6DV40</accession>
<dbReference type="AlphaFoldDB" id="A0A1F6DV40"/>
<comment type="caution">
    <text evidence="1">The sequence shown here is derived from an EMBL/GenBank/DDBJ whole genome shotgun (WGS) entry which is preliminary data.</text>
</comment>
<sequence length="204" mass="22418">MKTLKIRCVGISPLMMDPMSEAQLKAIITKVPLQVARDRPFEDVAAEKIYREPGGRVALNAGMLFSCLVKAGRNIKIGKKAVSTAETTTLPDFLSIVDEYMPLTNIPANANGHEKEFWAVDIRKGTAYNGPKPTACGIVRPKFPKWEFEVTVRVDEKKVDDSTVTALFTNAGSTQGLGSFRPNKKGTFGRFEVAEMKEVKATAH</sequence>
<gene>
    <name evidence="1" type="ORF">A3C94_00095</name>
</gene>
<dbReference type="Proteomes" id="UP000177232">
    <property type="component" value="Unassembled WGS sequence"/>
</dbReference>
<evidence type="ECO:0000313" key="1">
    <source>
        <dbReference type="EMBL" id="OGG64892.1"/>
    </source>
</evidence>
<evidence type="ECO:0000313" key="2">
    <source>
        <dbReference type="Proteomes" id="UP000177232"/>
    </source>
</evidence>
<reference evidence="1 2" key="1">
    <citation type="journal article" date="2016" name="Nat. Commun.">
        <title>Thousands of microbial genomes shed light on interconnected biogeochemical processes in an aquifer system.</title>
        <authorList>
            <person name="Anantharaman K."/>
            <person name="Brown C.T."/>
            <person name="Hug L.A."/>
            <person name="Sharon I."/>
            <person name="Castelle C.J."/>
            <person name="Probst A.J."/>
            <person name="Thomas B.C."/>
            <person name="Singh A."/>
            <person name="Wilkins M.J."/>
            <person name="Karaoz U."/>
            <person name="Brodie E.L."/>
            <person name="Williams K.H."/>
            <person name="Hubbard S.S."/>
            <person name="Banfield J.F."/>
        </authorList>
    </citation>
    <scope>NUCLEOTIDE SEQUENCE [LARGE SCALE GENOMIC DNA]</scope>
</reference>
<name>A0A1F6DV40_9BACT</name>